<dbReference type="PANTHER" id="PTHR11102">
    <property type="entry name" value="SEL-1-LIKE PROTEIN"/>
    <property type="match status" value="1"/>
</dbReference>
<feature type="binding site" evidence="2">
    <location>
        <position position="74"/>
    </location>
    <ligand>
        <name>ATP</name>
        <dbReference type="ChEBI" id="CHEBI:30616"/>
    </ligand>
</feature>
<dbReference type="InterPro" id="IPR050767">
    <property type="entry name" value="Sel1_AlgK"/>
</dbReference>
<evidence type="ECO:0000259" key="3">
    <source>
        <dbReference type="PROSITE" id="PS50011"/>
    </source>
</evidence>
<dbReference type="PROSITE" id="PS00107">
    <property type="entry name" value="PROTEIN_KINASE_ATP"/>
    <property type="match status" value="1"/>
</dbReference>
<dbReference type="OrthoDB" id="272077at2759"/>
<protein>
    <submittedName>
        <fullName evidence="4">10581_t:CDS:1</fullName>
    </submittedName>
</protein>
<evidence type="ECO:0000256" key="2">
    <source>
        <dbReference type="PROSITE-ProRule" id="PRU10141"/>
    </source>
</evidence>
<dbReference type="SMART" id="SM00671">
    <property type="entry name" value="SEL1"/>
    <property type="match status" value="4"/>
</dbReference>
<keyword evidence="5" id="KW-1185">Reference proteome</keyword>
<feature type="domain" description="Protein kinase" evidence="3">
    <location>
        <begin position="45"/>
        <end position="415"/>
    </location>
</feature>
<dbReference type="Gene3D" id="1.25.40.10">
    <property type="entry name" value="Tetratricopeptide repeat domain"/>
    <property type="match status" value="1"/>
</dbReference>
<sequence>SRQMIREQQPFIPDTLSPQPVVNPARWLEDSIRAGHIRYFEYSQFKIIKKIGRGGFGTVNYAEWKACDRDVALKSLNADDSQFDESSLKEFVNELRLLRDVDSHPNINRFFGVTQVPQDFIDLYDRCLKENPDDRPNIEEVVEILKNISTQENELSTSPLVIFDGELKESPFNSYQIFDQTDNVSIPQPSLTTQSSHTTYFTTRSSIVQSVHSIPASALLDEITDLYIEDITIGSDITKNNLERWLDNHKENLENVSHYLILNQDVQHWEVMVGEFFRRGIGFKIDRKESLVWFQKASDMDDAYGHYNVGCYYHEYGICGEALKYFELAAKKGLVGSAKYMLGIMLNNGYGTDKDIRGAFNLFKEAAECGHVPAQYWLAVFYSKGTGTEKNRILASNWFKKCVDNGGYEDAEKFL</sequence>
<organism evidence="4 5">
    <name type="scientific">Acaulospora morrowiae</name>
    <dbReference type="NCBI Taxonomy" id="94023"/>
    <lineage>
        <taxon>Eukaryota</taxon>
        <taxon>Fungi</taxon>
        <taxon>Fungi incertae sedis</taxon>
        <taxon>Mucoromycota</taxon>
        <taxon>Glomeromycotina</taxon>
        <taxon>Glomeromycetes</taxon>
        <taxon>Diversisporales</taxon>
        <taxon>Acaulosporaceae</taxon>
        <taxon>Acaulospora</taxon>
    </lineage>
</organism>
<dbReference type="SUPFAM" id="SSF81901">
    <property type="entry name" value="HCP-like"/>
    <property type="match status" value="1"/>
</dbReference>
<dbReference type="Pfam" id="PF08238">
    <property type="entry name" value="Sel1"/>
    <property type="match status" value="4"/>
</dbReference>
<reference evidence="4" key="1">
    <citation type="submission" date="2021-06" db="EMBL/GenBank/DDBJ databases">
        <authorList>
            <person name="Kallberg Y."/>
            <person name="Tangrot J."/>
            <person name="Rosling A."/>
        </authorList>
    </citation>
    <scope>NUCLEOTIDE SEQUENCE</scope>
    <source>
        <strain evidence="4">CL551</strain>
    </source>
</reference>
<comment type="similarity">
    <text evidence="1">Belongs to the sel-1 family.</text>
</comment>
<dbReference type="PROSITE" id="PS50011">
    <property type="entry name" value="PROTEIN_KINASE_DOM"/>
    <property type="match status" value="1"/>
</dbReference>
<keyword evidence="2" id="KW-0547">Nucleotide-binding</keyword>
<dbReference type="InterPro" id="IPR000719">
    <property type="entry name" value="Prot_kinase_dom"/>
</dbReference>
<dbReference type="InterPro" id="IPR017441">
    <property type="entry name" value="Protein_kinase_ATP_BS"/>
</dbReference>
<accession>A0A9N8VPH2</accession>
<dbReference type="Proteomes" id="UP000789342">
    <property type="component" value="Unassembled WGS sequence"/>
</dbReference>
<dbReference type="GO" id="GO:0004672">
    <property type="term" value="F:protein kinase activity"/>
    <property type="evidence" value="ECO:0007669"/>
    <property type="project" value="InterPro"/>
</dbReference>
<dbReference type="InterPro" id="IPR001245">
    <property type="entry name" value="Ser-Thr/Tyr_kinase_cat_dom"/>
</dbReference>
<dbReference type="GO" id="GO:0005789">
    <property type="term" value="C:endoplasmic reticulum membrane"/>
    <property type="evidence" value="ECO:0007669"/>
    <property type="project" value="TreeGrafter"/>
</dbReference>
<proteinExistence type="inferred from homology"/>
<evidence type="ECO:0000256" key="1">
    <source>
        <dbReference type="ARBA" id="ARBA00038101"/>
    </source>
</evidence>
<name>A0A9N8VPH2_9GLOM</name>
<dbReference type="Gene3D" id="1.10.510.10">
    <property type="entry name" value="Transferase(Phosphotransferase) domain 1"/>
    <property type="match status" value="1"/>
</dbReference>
<feature type="non-terminal residue" evidence="4">
    <location>
        <position position="415"/>
    </location>
</feature>
<dbReference type="InterPro" id="IPR006597">
    <property type="entry name" value="Sel1-like"/>
</dbReference>
<dbReference type="InterPro" id="IPR011990">
    <property type="entry name" value="TPR-like_helical_dom_sf"/>
</dbReference>
<dbReference type="AlphaFoldDB" id="A0A9N8VPH2"/>
<dbReference type="GO" id="GO:0036503">
    <property type="term" value="P:ERAD pathway"/>
    <property type="evidence" value="ECO:0007669"/>
    <property type="project" value="TreeGrafter"/>
</dbReference>
<dbReference type="EMBL" id="CAJVPV010000424">
    <property type="protein sequence ID" value="CAG8456435.1"/>
    <property type="molecule type" value="Genomic_DNA"/>
</dbReference>
<evidence type="ECO:0000313" key="4">
    <source>
        <dbReference type="EMBL" id="CAG8456435.1"/>
    </source>
</evidence>
<comment type="caution">
    <text evidence="4">The sequence shown here is derived from an EMBL/GenBank/DDBJ whole genome shotgun (WGS) entry which is preliminary data.</text>
</comment>
<dbReference type="GO" id="GO:0005524">
    <property type="term" value="F:ATP binding"/>
    <property type="evidence" value="ECO:0007669"/>
    <property type="project" value="UniProtKB-UniRule"/>
</dbReference>
<dbReference type="InterPro" id="IPR011009">
    <property type="entry name" value="Kinase-like_dom_sf"/>
</dbReference>
<dbReference type="Pfam" id="PF07714">
    <property type="entry name" value="PK_Tyr_Ser-Thr"/>
    <property type="match status" value="1"/>
</dbReference>
<gene>
    <name evidence="4" type="ORF">AMORRO_LOCUS1175</name>
</gene>
<keyword evidence="2" id="KW-0067">ATP-binding</keyword>
<dbReference type="SUPFAM" id="SSF56112">
    <property type="entry name" value="Protein kinase-like (PK-like)"/>
    <property type="match status" value="1"/>
</dbReference>
<evidence type="ECO:0000313" key="5">
    <source>
        <dbReference type="Proteomes" id="UP000789342"/>
    </source>
</evidence>
<dbReference type="PANTHER" id="PTHR11102:SF147">
    <property type="entry name" value="SEL1L ADAPTOR SUBUNIT OF ERAD E3 UBIQUITIN LIGASE"/>
    <property type="match status" value="1"/>
</dbReference>